<sequence>MSIIHRSIKGLHCTWLVSRTMASSDDVDVFTLTLHHALRWVARLVESQEGLETKVRLQADLVGAPGICSLVWPVIWRVWLLWNRALIRCLVGIDYNMPELVSNDLIMRSRLCPWSPTVALHFLLNSGVEAKLMCLDSLRLPSCIRTSHTGVNQHVPQEYVPHHVARGFHHELSNYDNKARILTAKDVFS</sequence>
<organism evidence="1 2">
    <name type="scientific">Catharanthus roseus</name>
    <name type="common">Madagascar periwinkle</name>
    <name type="synonym">Vinca rosea</name>
    <dbReference type="NCBI Taxonomy" id="4058"/>
    <lineage>
        <taxon>Eukaryota</taxon>
        <taxon>Viridiplantae</taxon>
        <taxon>Streptophyta</taxon>
        <taxon>Embryophyta</taxon>
        <taxon>Tracheophyta</taxon>
        <taxon>Spermatophyta</taxon>
        <taxon>Magnoliopsida</taxon>
        <taxon>eudicotyledons</taxon>
        <taxon>Gunneridae</taxon>
        <taxon>Pentapetalae</taxon>
        <taxon>asterids</taxon>
        <taxon>lamiids</taxon>
        <taxon>Gentianales</taxon>
        <taxon>Apocynaceae</taxon>
        <taxon>Rauvolfioideae</taxon>
        <taxon>Vinceae</taxon>
        <taxon>Catharanthinae</taxon>
        <taxon>Catharanthus</taxon>
    </lineage>
</organism>
<name>A0ACC0C700_CATRO</name>
<accession>A0ACC0C700</accession>
<evidence type="ECO:0000313" key="2">
    <source>
        <dbReference type="Proteomes" id="UP001060085"/>
    </source>
</evidence>
<dbReference type="EMBL" id="CM044701">
    <property type="protein sequence ID" value="KAI5680719.1"/>
    <property type="molecule type" value="Genomic_DNA"/>
</dbReference>
<reference evidence="2" key="1">
    <citation type="journal article" date="2023" name="Nat. Plants">
        <title>Single-cell RNA sequencing provides a high-resolution roadmap for understanding the multicellular compartmentation of specialized metabolism.</title>
        <authorList>
            <person name="Sun S."/>
            <person name="Shen X."/>
            <person name="Li Y."/>
            <person name="Li Y."/>
            <person name="Wang S."/>
            <person name="Li R."/>
            <person name="Zhang H."/>
            <person name="Shen G."/>
            <person name="Guo B."/>
            <person name="Wei J."/>
            <person name="Xu J."/>
            <person name="St-Pierre B."/>
            <person name="Chen S."/>
            <person name="Sun C."/>
        </authorList>
    </citation>
    <scope>NUCLEOTIDE SEQUENCE [LARGE SCALE GENOMIC DNA]</scope>
</reference>
<protein>
    <submittedName>
        <fullName evidence="1">Uncharacterized protein</fullName>
    </submittedName>
</protein>
<comment type="caution">
    <text evidence="1">The sequence shown here is derived from an EMBL/GenBank/DDBJ whole genome shotgun (WGS) entry which is preliminary data.</text>
</comment>
<evidence type="ECO:0000313" key="1">
    <source>
        <dbReference type="EMBL" id="KAI5680719.1"/>
    </source>
</evidence>
<proteinExistence type="predicted"/>
<gene>
    <name evidence="1" type="ORF">M9H77_01946</name>
</gene>
<keyword evidence="2" id="KW-1185">Reference proteome</keyword>
<dbReference type="Proteomes" id="UP001060085">
    <property type="component" value="Linkage Group LG01"/>
</dbReference>